<reference evidence="2" key="1">
    <citation type="submission" date="2022-05" db="EMBL/GenBank/DDBJ databases">
        <authorList>
            <person name="Okamura Y."/>
        </authorList>
    </citation>
    <scope>NUCLEOTIDE SEQUENCE</scope>
</reference>
<feature type="signal peptide" evidence="1">
    <location>
        <begin position="1"/>
        <end position="21"/>
    </location>
</feature>
<comment type="caution">
    <text evidence="2">The sequence shown here is derived from an EMBL/GenBank/DDBJ whole genome shotgun (WGS) entry which is preliminary data.</text>
</comment>
<proteinExistence type="predicted"/>
<gene>
    <name evidence="2" type="ORF">PIBRA_LOCUS14293</name>
</gene>
<keyword evidence="3" id="KW-1185">Reference proteome</keyword>
<dbReference type="Proteomes" id="UP001152562">
    <property type="component" value="Unassembled WGS sequence"/>
</dbReference>
<sequence>MCGYREITNILVLFALTTAQSLPINNGFSVKFSSLLNKEEIRPKTFGALFAKIPQEPRAAPEALKRKLLTKVDFLGAGCTNQVAKILYQTPFAENDSLNSTLTESNYIHIPIIQQPVEEYKILIAAAPPDVKINAFDDRPLIVYIVFPNDAHTDNVMPKIYFVHEAKGHIDIHKKKLDPIILVDHKRMVTTLKSNEISKFVKFRNKLINHYRSVNK</sequence>
<evidence type="ECO:0000313" key="2">
    <source>
        <dbReference type="EMBL" id="CAH4038797.1"/>
    </source>
</evidence>
<evidence type="ECO:0000313" key="3">
    <source>
        <dbReference type="Proteomes" id="UP001152562"/>
    </source>
</evidence>
<accession>A0A9P0TUS1</accession>
<keyword evidence="1" id="KW-0732">Signal</keyword>
<name>A0A9P0TUS1_PIEBR</name>
<feature type="chain" id="PRO_5040153842" evidence="1">
    <location>
        <begin position="22"/>
        <end position="216"/>
    </location>
</feature>
<dbReference type="AlphaFoldDB" id="A0A9P0TUS1"/>
<organism evidence="2 3">
    <name type="scientific">Pieris brassicae</name>
    <name type="common">White butterfly</name>
    <name type="synonym">Large white butterfly</name>
    <dbReference type="NCBI Taxonomy" id="7116"/>
    <lineage>
        <taxon>Eukaryota</taxon>
        <taxon>Metazoa</taxon>
        <taxon>Ecdysozoa</taxon>
        <taxon>Arthropoda</taxon>
        <taxon>Hexapoda</taxon>
        <taxon>Insecta</taxon>
        <taxon>Pterygota</taxon>
        <taxon>Neoptera</taxon>
        <taxon>Endopterygota</taxon>
        <taxon>Lepidoptera</taxon>
        <taxon>Glossata</taxon>
        <taxon>Ditrysia</taxon>
        <taxon>Papilionoidea</taxon>
        <taxon>Pieridae</taxon>
        <taxon>Pierinae</taxon>
        <taxon>Pieris</taxon>
    </lineage>
</organism>
<protein>
    <submittedName>
        <fullName evidence="2">Uncharacterized protein</fullName>
    </submittedName>
</protein>
<dbReference type="EMBL" id="CALOZG010000087">
    <property type="protein sequence ID" value="CAH4038797.1"/>
    <property type="molecule type" value="Genomic_DNA"/>
</dbReference>
<evidence type="ECO:0000256" key="1">
    <source>
        <dbReference type="SAM" id="SignalP"/>
    </source>
</evidence>